<keyword evidence="9 13" id="KW-0407">Ion channel</keyword>
<gene>
    <name evidence="13 14" type="primary">crcB</name>
    <name evidence="13" type="synonym">fluC</name>
    <name evidence="14" type="ORF">H1R19_07130</name>
</gene>
<evidence type="ECO:0000256" key="3">
    <source>
        <dbReference type="ARBA" id="ARBA00022475"/>
    </source>
</evidence>
<keyword evidence="6 13" id="KW-1133">Transmembrane helix</keyword>
<dbReference type="KEGG" id="gji:H1R19_07130"/>
<dbReference type="EMBL" id="CP059491">
    <property type="protein sequence ID" value="QMT02889.1"/>
    <property type="molecule type" value="Genomic_DNA"/>
</dbReference>
<evidence type="ECO:0000256" key="1">
    <source>
        <dbReference type="ARBA" id="ARBA00004651"/>
    </source>
</evidence>
<dbReference type="Proteomes" id="UP000515663">
    <property type="component" value="Chromosome"/>
</dbReference>
<dbReference type="RefSeq" id="WP_219851077.1">
    <property type="nucleotide sequence ID" value="NZ_CP059491.1"/>
</dbReference>
<keyword evidence="5 13" id="KW-0479">Metal-binding</keyword>
<evidence type="ECO:0000256" key="6">
    <source>
        <dbReference type="ARBA" id="ARBA00022989"/>
    </source>
</evidence>
<dbReference type="InterPro" id="IPR003691">
    <property type="entry name" value="FluC"/>
</dbReference>
<evidence type="ECO:0000256" key="5">
    <source>
        <dbReference type="ARBA" id="ARBA00022723"/>
    </source>
</evidence>
<evidence type="ECO:0000256" key="9">
    <source>
        <dbReference type="ARBA" id="ARBA00023303"/>
    </source>
</evidence>
<keyword evidence="13" id="KW-0915">Sodium</keyword>
<keyword evidence="7 13" id="KW-0406">Ion transport</keyword>
<comment type="activity regulation">
    <text evidence="13">Na(+) is not transported, but it plays an essential structural role and its presence is essential for fluoride channel function.</text>
</comment>
<dbReference type="GO" id="GO:0005886">
    <property type="term" value="C:plasma membrane"/>
    <property type="evidence" value="ECO:0007669"/>
    <property type="project" value="UniProtKB-SubCell"/>
</dbReference>
<dbReference type="NCBIfam" id="TIGR00494">
    <property type="entry name" value="crcB"/>
    <property type="match status" value="1"/>
</dbReference>
<feature type="binding site" evidence="13">
    <location>
        <position position="89"/>
    </location>
    <ligand>
        <name>Na(+)</name>
        <dbReference type="ChEBI" id="CHEBI:29101"/>
        <note>structural</note>
    </ligand>
</feature>
<keyword evidence="2 13" id="KW-0813">Transport</keyword>
<dbReference type="Pfam" id="PF02537">
    <property type="entry name" value="CRCB"/>
    <property type="match status" value="1"/>
</dbReference>
<protein>
    <recommendedName>
        <fullName evidence="13">Fluoride-specific ion channel FluC</fullName>
    </recommendedName>
</protein>
<evidence type="ECO:0000313" key="15">
    <source>
        <dbReference type="Proteomes" id="UP000515663"/>
    </source>
</evidence>
<name>A0A7D7QZH0_9ACTN</name>
<dbReference type="GO" id="GO:0046872">
    <property type="term" value="F:metal ion binding"/>
    <property type="evidence" value="ECO:0007669"/>
    <property type="project" value="UniProtKB-KW"/>
</dbReference>
<comment type="similarity">
    <text evidence="10 13">Belongs to the fluoride channel Fluc/FEX (TC 1.A.43) family.</text>
</comment>
<evidence type="ECO:0000256" key="7">
    <source>
        <dbReference type="ARBA" id="ARBA00023065"/>
    </source>
</evidence>
<proteinExistence type="inferred from homology"/>
<feature type="binding site" evidence="13">
    <location>
        <position position="92"/>
    </location>
    <ligand>
        <name>Na(+)</name>
        <dbReference type="ChEBI" id="CHEBI:29101"/>
        <note>structural</note>
    </ligand>
</feature>
<evidence type="ECO:0000256" key="8">
    <source>
        <dbReference type="ARBA" id="ARBA00023136"/>
    </source>
</evidence>
<accession>A0A7D7QZH0</accession>
<sequence length="147" mass="15581">MTPAAPSRADRLGPYTVLTLTLVFVGGGAGTFIRYLAENLNPAQTDEFPWGTMLANVTGALGLGLLTGYLMVAKAPPFVQPLVATGFFGAFTTFSTFAVEVAQRLRDSLIELALLYAAATLVLGLTAAFIGYHLGRRLTPQQQESPS</sequence>
<keyword evidence="8 13" id="KW-0472">Membrane</keyword>
<dbReference type="PANTHER" id="PTHR28259">
    <property type="entry name" value="FLUORIDE EXPORT PROTEIN 1-RELATED"/>
    <property type="match status" value="1"/>
</dbReference>
<evidence type="ECO:0000256" key="2">
    <source>
        <dbReference type="ARBA" id="ARBA00022448"/>
    </source>
</evidence>
<keyword evidence="3 13" id="KW-1003">Cell membrane</keyword>
<evidence type="ECO:0000256" key="4">
    <source>
        <dbReference type="ARBA" id="ARBA00022692"/>
    </source>
</evidence>
<feature type="transmembrane region" description="Helical" evidence="13">
    <location>
        <begin position="48"/>
        <end position="72"/>
    </location>
</feature>
<feature type="transmembrane region" description="Helical" evidence="13">
    <location>
        <begin position="12"/>
        <end position="36"/>
    </location>
</feature>
<dbReference type="GO" id="GO:0062054">
    <property type="term" value="F:fluoride channel activity"/>
    <property type="evidence" value="ECO:0007669"/>
    <property type="project" value="UniProtKB-UniRule"/>
</dbReference>
<dbReference type="PANTHER" id="PTHR28259:SF16">
    <property type="entry name" value="FLUORIDE-SPECIFIC ION CHANNEL FLUC 2"/>
    <property type="match status" value="1"/>
</dbReference>
<evidence type="ECO:0000313" key="14">
    <source>
        <dbReference type="EMBL" id="QMT02889.1"/>
    </source>
</evidence>
<evidence type="ECO:0000256" key="10">
    <source>
        <dbReference type="ARBA" id="ARBA00035120"/>
    </source>
</evidence>
<keyword evidence="15" id="KW-1185">Reference proteome</keyword>
<organism evidence="14 15">
    <name type="scientific">Gordonia jinghuaiqii</name>
    <dbReference type="NCBI Taxonomy" id="2758710"/>
    <lineage>
        <taxon>Bacteria</taxon>
        <taxon>Bacillati</taxon>
        <taxon>Actinomycetota</taxon>
        <taxon>Actinomycetes</taxon>
        <taxon>Mycobacteriales</taxon>
        <taxon>Gordoniaceae</taxon>
        <taxon>Gordonia</taxon>
    </lineage>
</organism>
<evidence type="ECO:0000256" key="12">
    <source>
        <dbReference type="ARBA" id="ARBA00049940"/>
    </source>
</evidence>
<comment type="catalytic activity">
    <reaction evidence="11">
        <text>fluoride(in) = fluoride(out)</text>
        <dbReference type="Rhea" id="RHEA:76159"/>
        <dbReference type="ChEBI" id="CHEBI:17051"/>
    </reaction>
    <physiologicalReaction direction="left-to-right" evidence="11">
        <dbReference type="Rhea" id="RHEA:76160"/>
    </physiologicalReaction>
</comment>
<keyword evidence="4 13" id="KW-0812">Transmembrane</keyword>
<dbReference type="AlphaFoldDB" id="A0A7D7QZH0"/>
<evidence type="ECO:0000256" key="11">
    <source>
        <dbReference type="ARBA" id="ARBA00035585"/>
    </source>
</evidence>
<comment type="subcellular location">
    <subcellularLocation>
        <location evidence="1 13">Cell membrane</location>
        <topology evidence="1 13">Multi-pass membrane protein</topology>
    </subcellularLocation>
</comment>
<feature type="transmembrane region" description="Helical" evidence="13">
    <location>
        <begin position="113"/>
        <end position="134"/>
    </location>
</feature>
<dbReference type="HAMAP" id="MF_00454">
    <property type="entry name" value="FluC"/>
    <property type="match status" value="1"/>
</dbReference>
<dbReference type="GO" id="GO:0140114">
    <property type="term" value="P:cellular detoxification of fluoride"/>
    <property type="evidence" value="ECO:0007669"/>
    <property type="project" value="UniProtKB-UniRule"/>
</dbReference>
<feature type="transmembrane region" description="Helical" evidence="13">
    <location>
        <begin position="78"/>
        <end position="101"/>
    </location>
</feature>
<comment type="function">
    <text evidence="12 13">Fluoride-specific ion channel. Important for reducing fluoride concentration in the cell, thus reducing its toxicity.</text>
</comment>
<reference evidence="15" key="1">
    <citation type="submission" date="2020-07" db="EMBL/GenBank/DDBJ databases">
        <title>novel species isolated from the respiratory tract of Marmot.</title>
        <authorList>
            <person name="Zhang G."/>
        </authorList>
    </citation>
    <scope>NUCLEOTIDE SEQUENCE [LARGE SCALE GENOMIC DNA]</scope>
    <source>
        <strain evidence="15">686</strain>
    </source>
</reference>
<evidence type="ECO:0000256" key="13">
    <source>
        <dbReference type="HAMAP-Rule" id="MF_00454"/>
    </source>
</evidence>